<gene>
    <name evidence="1" type="ORF">FM114_11505</name>
</gene>
<dbReference type="AlphaFoldDB" id="A0A1R4K4Z0"/>
<name>A0A1R4K4Z0_9ACTN</name>
<dbReference type="STRING" id="1255658.FM114_11505"/>
<evidence type="ECO:0000313" key="1">
    <source>
        <dbReference type="EMBL" id="SJN39387.1"/>
    </source>
</evidence>
<accession>A0A1R4K4Z0</accession>
<keyword evidence="2" id="KW-1185">Reference proteome</keyword>
<proteinExistence type="predicted"/>
<dbReference type="Proteomes" id="UP000188342">
    <property type="component" value="Unassembled WGS sequence"/>
</dbReference>
<protein>
    <submittedName>
        <fullName evidence="1">Uncharacterized protein</fullName>
    </submittedName>
</protein>
<reference evidence="1 2" key="1">
    <citation type="submission" date="2017-02" db="EMBL/GenBank/DDBJ databases">
        <authorList>
            <person name="Peterson S.W."/>
        </authorList>
    </citation>
    <scope>NUCLEOTIDE SEQUENCE [LARGE SCALE GENOMIC DNA]</scope>
    <source>
        <strain evidence="1 2">LSP_Lj1</strain>
    </source>
</reference>
<dbReference type="EMBL" id="FUKQ01000044">
    <property type="protein sequence ID" value="SJN39387.1"/>
    <property type="molecule type" value="Genomic_DNA"/>
</dbReference>
<dbReference type="RefSeq" id="WP_094765294.1">
    <property type="nucleotide sequence ID" value="NZ_FUKQ01000044.1"/>
</dbReference>
<organism evidence="1 2">
    <name type="scientific">Luteococcus japonicus LSP_Lj1</name>
    <dbReference type="NCBI Taxonomy" id="1255658"/>
    <lineage>
        <taxon>Bacteria</taxon>
        <taxon>Bacillati</taxon>
        <taxon>Actinomycetota</taxon>
        <taxon>Actinomycetes</taxon>
        <taxon>Propionibacteriales</taxon>
        <taxon>Propionibacteriaceae</taxon>
        <taxon>Luteococcus</taxon>
    </lineage>
</organism>
<sequence length="65" mass="7124">MRTMLSGYGLRRQPLTVTTTAQVPAKPATNSTKVLVPIAELQRLQALAAKADADDLYRRVMGDPR</sequence>
<evidence type="ECO:0000313" key="2">
    <source>
        <dbReference type="Proteomes" id="UP000188342"/>
    </source>
</evidence>